<evidence type="ECO:0000256" key="2">
    <source>
        <dbReference type="PROSITE-ProRule" id="PRU00335"/>
    </source>
</evidence>
<gene>
    <name evidence="4" type="ORF">GCM10022222_15110</name>
</gene>
<evidence type="ECO:0000256" key="1">
    <source>
        <dbReference type="ARBA" id="ARBA00023125"/>
    </source>
</evidence>
<dbReference type="Gene3D" id="1.10.357.10">
    <property type="entry name" value="Tetracycline Repressor, domain 2"/>
    <property type="match status" value="1"/>
</dbReference>
<dbReference type="SUPFAM" id="SSF46689">
    <property type="entry name" value="Homeodomain-like"/>
    <property type="match status" value="1"/>
</dbReference>
<dbReference type="EMBL" id="BAAAZN010000002">
    <property type="protein sequence ID" value="GAA3532771.1"/>
    <property type="molecule type" value="Genomic_DNA"/>
</dbReference>
<dbReference type="InterPro" id="IPR009057">
    <property type="entry name" value="Homeodomain-like_sf"/>
</dbReference>
<dbReference type="RefSeq" id="WP_344856689.1">
    <property type="nucleotide sequence ID" value="NZ_BAAAZN010000002.1"/>
</dbReference>
<dbReference type="PRINTS" id="PR00455">
    <property type="entry name" value="HTHTETR"/>
</dbReference>
<sequence length="193" mass="20712">MRTETTEKRILAAATAEFAAHGFGGARVDRIAAAAKANKERIYAYFGNKQRLFSAVLQASASRPDGWTDRSAADLPAAAGDLFDLAFRAPEILRLMAWRRLEDPDLGRTSAETESYRRKIEQIRAAQQAGEVDASWDAGDLMAIIGALAGAWTDASASLVELAEADGPPVHTRRAAIEEALRRIIAPAHPGAG</sequence>
<comment type="caution">
    <text evidence="4">The sequence shown here is derived from an EMBL/GenBank/DDBJ whole genome shotgun (WGS) entry which is preliminary data.</text>
</comment>
<proteinExistence type="predicted"/>
<dbReference type="Pfam" id="PF17926">
    <property type="entry name" value="TetR_C_21"/>
    <property type="match status" value="1"/>
</dbReference>
<keyword evidence="5" id="KW-1185">Reference proteome</keyword>
<dbReference type="Pfam" id="PF00440">
    <property type="entry name" value="TetR_N"/>
    <property type="match status" value="1"/>
</dbReference>
<evidence type="ECO:0000313" key="4">
    <source>
        <dbReference type="EMBL" id="GAA3532771.1"/>
    </source>
</evidence>
<name>A0ABP6VEX3_9PSEU</name>
<keyword evidence="1 2" id="KW-0238">DNA-binding</keyword>
<accession>A0ABP6VEX3</accession>
<dbReference type="PANTHER" id="PTHR30328">
    <property type="entry name" value="TRANSCRIPTIONAL REPRESSOR"/>
    <property type="match status" value="1"/>
</dbReference>
<reference evidence="5" key="1">
    <citation type="journal article" date="2019" name="Int. J. Syst. Evol. Microbiol.">
        <title>The Global Catalogue of Microorganisms (GCM) 10K type strain sequencing project: providing services to taxonomists for standard genome sequencing and annotation.</title>
        <authorList>
            <consortium name="The Broad Institute Genomics Platform"/>
            <consortium name="The Broad Institute Genome Sequencing Center for Infectious Disease"/>
            <person name="Wu L."/>
            <person name="Ma J."/>
        </authorList>
    </citation>
    <scope>NUCLEOTIDE SEQUENCE [LARGE SCALE GENOMIC DNA]</scope>
    <source>
        <strain evidence="5">JCM 16898</strain>
    </source>
</reference>
<feature type="DNA-binding region" description="H-T-H motif" evidence="2">
    <location>
        <begin position="27"/>
        <end position="46"/>
    </location>
</feature>
<evidence type="ECO:0000313" key="5">
    <source>
        <dbReference type="Proteomes" id="UP001500689"/>
    </source>
</evidence>
<dbReference type="PANTHER" id="PTHR30328:SF54">
    <property type="entry name" value="HTH-TYPE TRANSCRIPTIONAL REPRESSOR SCO4008"/>
    <property type="match status" value="1"/>
</dbReference>
<feature type="domain" description="HTH tetR-type" evidence="3">
    <location>
        <begin position="4"/>
        <end position="64"/>
    </location>
</feature>
<protein>
    <submittedName>
        <fullName evidence="4">TetR family transcriptional regulator</fullName>
    </submittedName>
</protein>
<dbReference type="PROSITE" id="PS50977">
    <property type="entry name" value="HTH_TETR_2"/>
    <property type="match status" value="1"/>
</dbReference>
<evidence type="ECO:0000259" key="3">
    <source>
        <dbReference type="PROSITE" id="PS50977"/>
    </source>
</evidence>
<dbReference type="InterPro" id="IPR001647">
    <property type="entry name" value="HTH_TetR"/>
</dbReference>
<dbReference type="SUPFAM" id="SSF48498">
    <property type="entry name" value="Tetracyclin repressor-like, C-terminal domain"/>
    <property type="match status" value="1"/>
</dbReference>
<dbReference type="InterPro" id="IPR050109">
    <property type="entry name" value="HTH-type_TetR-like_transc_reg"/>
</dbReference>
<dbReference type="InterPro" id="IPR036271">
    <property type="entry name" value="Tet_transcr_reg_TetR-rel_C_sf"/>
</dbReference>
<dbReference type="Proteomes" id="UP001500689">
    <property type="component" value="Unassembled WGS sequence"/>
</dbReference>
<dbReference type="InterPro" id="IPR041467">
    <property type="entry name" value="Sco4008_C"/>
</dbReference>
<organism evidence="4 5">
    <name type="scientific">Amycolatopsis ultiminotia</name>
    <dbReference type="NCBI Taxonomy" id="543629"/>
    <lineage>
        <taxon>Bacteria</taxon>
        <taxon>Bacillati</taxon>
        <taxon>Actinomycetota</taxon>
        <taxon>Actinomycetes</taxon>
        <taxon>Pseudonocardiales</taxon>
        <taxon>Pseudonocardiaceae</taxon>
        <taxon>Amycolatopsis</taxon>
    </lineage>
</organism>